<feature type="compositionally biased region" description="Low complexity" evidence="5">
    <location>
        <begin position="112"/>
        <end position="138"/>
    </location>
</feature>
<dbReference type="GO" id="GO:0000323">
    <property type="term" value="C:lytic vacuole"/>
    <property type="evidence" value="ECO:0007669"/>
    <property type="project" value="TreeGrafter"/>
</dbReference>
<dbReference type="Pfam" id="PF10186">
    <property type="entry name" value="ATG14"/>
    <property type="match status" value="1"/>
</dbReference>
<keyword evidence="3 4" id="KW-0175">Coiled coil</keyword>
<feature type="region of interest" description="Disordered" evidence="5">
    <location>
        <begin position="445"/>
        <end position="488"/>
    </location>
</feature>
<reference evidence="7" key="1">
    <citation type="submission" date="2014-04" db="EMBL/GenBank/DDBJ databases">
        <title>Evolutionary Origins and Diversification of the Mycorrhizal Mutualists.</title>
        <authorList>
            <consortium name="DOE Joint Genome Institute"/>
            <consortium name="Mycorrhizal Genomics Consortium"/>
            <person name="Kohler A."/>
            <person name="Kuo A."/>
            <person name="Nagy L.G."/>
            <person name="Floudas D."/>
            <person name="Copeland A."/>
            <person name="Barry K.W."/>
            <person name="Cichocki N."/>
            <person name="Veneault-Fourrey C."/>
            <person name="LaButti K."/>
            <person name="Lindquist E.A."/>
            <person name="Lipzen A."/>
            <person name="Lundell T."/>
            <person name="Morin E."/>
            <person name="Murat C."/>
            <person name="Riley R."/>
            <person name="Ohm R."/>
            <person name="Sun H."/>
            <person name="Tunlid A."/>
            <person name="Henrissat B."/>
            <person name="Grigoriev I.V."/>
            <person name="Hibbett D.S."/>
            <person name="Martin F."/>
        </authorList>
    </citation>
    <scope>NUCLEOTIDE SEQUENCE [LARGE SCALE GENOMIC DNA]</scope>
    <source>
        <strain evidence="7">FD-334 SS-4</strain>
    </source>
</reference>
<evidence type="ECO:0000256" key="2">
    <source>
        <dbReference type="ARBA" id="ARBA00013807"/>
    </source>
</evidence>
<feature type="compositionally biased region" description="Polar residues" evidence="5">
    <location>
        <begin position="817"/>
        <end position="837"/>
    </location>
</feature>
<feature type="region of interest" description="Disordered" evidence="5">
    <location>
        <begin position="209"/>
        <end position="322"/>
    </location>
</feature>
<dbReference type="Proteomes" id="UP000054270">
    <property type="component" value="Unassembled WGS sequence"/>
</dbReference>
<gene>
    <name evidence="6" type="ORF">HYPSUDRAFT_211221</name>
</gene>
<feature type="coiled-coil region" evidence="4">
    <location>
        <begin position="582"/>
        <end position="616"/>
    </location>
</feature>
<evidence type="ECO:0000256" key="3">
    <source>
        <dbReference type="ARBA" id="ARBA00023054"/>
    </source>
</evidence>
<comment type="similarity">
    <text evidence="1">Belongs to the ATG14 family.</text>
</comment>
<dbReference type="OMA" id="IYPVTCV"/>
<feature type="compositionally biased region" description="Polar residues" evidence="5">
    <location>
        <begin position="292"/>
        <end position="307"/>
    </location>
</feature>
<feature type="compositionally biased region" description="Polar residues" evidence="5">
    <location>
        <begin position="233"/>
        <end position="252"/>
    </location>
</feature>
<feature type="region of interest" description="Disordered" evidence="5">
    <location>
        <begin position="815"/>
        <end position="839"/>
    </location>
</feature>
<evidence type="ECO:0000313" key="7">
    <source>
        <dbReference type="Proteomes" id="UP000054270"/>
    </source>
</evidence>
<dbReference type="PANTHER" id="PTHR15157:SF5">
    <property type="entry name" value="UV RADIATION RESISTANCE-ASSOCIATED GENE PROTEIN"/>
    <property type="match status" value="1"/>
</dbReference>
<evidence type="ECO:0000256" key="5">
    <source>
        <dbReference type="SAM" id="MobiDB-lite"/>
    </source>
</evidence>
<feature type="region of interest" description="Disordered" evidence="5">
    <location>
        <begin position="95"/>
        <end position="157"/>
    </location>
</feature>
<dbReference type="GO" id="GO:0035493">
    <property type="term" value="P:SNARE complex assembly"/>
    <property type="evidence" value="ECO:0007669"/>
    <property type="project" value="TreeGrafter"/>
</dbReference>
<dbReference type="AlphaFoldDB" id="A0A0D2PEZ4"/>
<feature type="compositionally biased region" description="Polar residues" evidence="5">
    <location>
        <begin position="166"/>
        <end position="181"/>
    </location>
</feature>
<sequence length="948" mass="104502">MSSTTTSVDHTTYGSDHITARRTRHITEIQIRNLTPFPVRDAVTTALTQPTEHSQFSAPGVVDDLGAIVSRKHTRKASTASSSTRFNLKWEEGILEQSDRKPSSESRERRTSTSSTVNLNASTSSSKSIPPSSSSRSVRSLRGHRPRTSSMTSSSSIHLASSMFSTGESSTAIPPAPSDNSQASLEKIINSRMVETFITISLPLANSANHGVEASSPDSPNPPVPLRSAPMQKPSSLSRVHKTVGSSSSAKHLTSLFPSHKARVPMPSSAPPSKTTFDHHATPKQDAKSKSHLSSKPNGLSFPTGSLTRGEKPVTEQSTELQDVLSNGLETPVYFSPVHRPSINPLFYLDVQSGRDFCRPCDTSGQFLKVEVWGKVPLRERYHDTSEHHKGSTATESHVHWKLLEEKDIHLNKLLPLPDDLETNPSQLPSNTILVTLSPPGRTFYLPRRSPSLDSRSSSPTGGYTSDPESEIRKAKQNNDQPSSDVEIISPAEILPLSRRRRHQGPQDSIDLGGRIKTANWQDLFKLVNLQSLISDNEASLGEVVRKINGLLKDDETFPMRREISERELRIKEMTAKHNLVVDQIAQRKLEIADRAEKLKKRLETLTSARDVLTLDPEVADRIEDERNRLEPLHTKMLSTRTSLLSLLTTIFPIELYSPPDLLYTILDVPLPIPLNPTDPAPPLTMSEHKDVTEDAVATALGYVAQVLQILAAYIGKNLVYPVTCIGSRSLIRDGISAMVGPRMFPLFSKGVDTYRFEYGVFLLNKDIEMLMSERDLRALDMRHTLPNLKNLLLTLSHDIDIYHHSVRLASIPVSPTGLQTPLRTPSPENDNVQTPKPSHINLDARSLAEGATTPTVSGTTTPTASLLAEESRKQKSFLGFVPFTDFLRSRYPSSSTKTSSETDDDEESEDEHSDEISEGSEEDRMTIHAAASDGVPATVTRDIVAEI</sequence>
<dbReference type="OrthoDB" id="72772at2759"/>
<feature type="region of interest" description="Disordered" evidence="5">
    <location>
        <begin position="892"/>
        <end position="948"/>
    </location>
</feature>
<protein>
    <recommendedName>
        <fullName evidence="2">Autophagy-related protein 14</fullName>
    </recommendedName>
</protein>
<feature type="region of interest" description="Disordered" evidence="5">
    <location>
        <begin position="162"/>
        <end position="181"/>
    </location>
</feature>
<evidence type="ECO:0000313" key="6">
    <source>
        <dbReference type="EMBL" id="KJA29339.1"/>
    </source>
</evidence>
<organism evidence="6 7">
    <name type="scientific">Hypholoma sublateritium (strain FD-334 SS-4)</name>
    <dbReference type="NCBI Taxonomy" id="945553"/>
    <lineage>
        <taxon>Eukaryota</taxon>
        <taxon>Fungi</taxon>
        <taxon>Dikarya</taxon>
        <taxon>Basidiomycota</taxon>
        <taxon>Agaricomycotina</taxon>
        <taxon>Agaricomycetes</taxon>
        <taxon>Agaricomycetidae</taxon>
        <taxon>Agaricales</taxon>
        <taxon>Agaricineae</taxon>
        <taxon>Strophariaceae</taxon>
        <taxon>Hypholoma</taxon>
    </lineage>
</organism>
<keyword evidence="7" id="KW-1185">Reference proteome</keyword>
<dbReference type="PANTHER" id="PTHR15157">
    <property type="entry name" value="UV RADIATION RESISTANCE-ASSOCIATED GENE PROTEIN"/>
    <property type="match status" value="1"/>
</dbReference>
<feature type="compositionally biased region" description="Acidic residues" evidence="5">
    <location>
        <begin position="902"/>
        <end position="922"/>
    </location>
</feature>
<dbReference type="STRING" id="945553.A0A0D2PEZ4"/>
<evidence type="ECO:0000256" key="4">
    <source>
        <dbReference type="SAM" id="Coils"/>
    </source>
</evidence>
<accession>A0A0D2PEZ4</accession>
<proteinExistence type="inferred from homology"/>
<name>A0A0D2PEZ4_HYPSF</name>
<feature type="compositionally biased region" description="Basic and acidic residues" evidence="5">
    <location>
        <begin position="276"/>
        <end position="289"/>
    </location>
</feature>
<feature type="compositionally biased region" description="Basic and acidic residues" evidence="5">
    <location>
        <begin position="95"/>
        <end position="111"/>
    </location>
</feature>
<dbReference type="GO" id="GO:0032991">
    <property type="term" value="C:protein-containing complex"/>
    <property type="evidence" value="ECO:0007669"/>
    <property type="project" value="UniProtKB-ARBA"/>
</dbReference>
<feature type="compositionally biased region" description="Low complexity" evidence="5">
    <location>
        <begin position="446"/>
        <end position="460"/>
    </location>
</feature>
<evidence type="ECO:0000256" key="1">
    <source>
        <dbReference type="ARBA" id="ARBA00009574"/>
    </source>
</evidence>
<dbReference type="EMBL" id="KN817519">
    <property type="protein sequence ID" value="KJA29339.1"/>
    <property type="molecule type" value="Genomic_DNA"/>
</dbReference>
<dbReference type="GO" id="GO:0005768">
    <property type="term" value="C:endosome"/>
    <property type="evidence" value="ECO:0007669"/>
    <property type="project" value="TreeGrafter"/>
</dbReference>
<dbReference type="InterPro" id="IPR018791">
    <property type="entry name" value="UV_resistance/autophagy_Atg14"/>
</dbReference>
<dbReference type="GO" id="GO:0000149">
    <property type="term" value="F:SNARE binding"/>
    <property type="evidence" value="ECO:0007669"/>
    <property type="project" value="TreeGrafter"/>
</dbReference>